<protein>
    <submittedName>
        <fullName evidence="1">Uncharacterized protein</fullName>
    </submittedName>
</protein>
<proteinExistence type="predicted"/>
<gene>
    <name evidence="1" type="ORF">CVT24_011751</name>
</gene>
<sequence>MPPRVTPRIYHLQIKSHKLSIYLESVAPETKVLKVKEEVLDALQSNSGQNSLDIQAMEPPEMDIQSTNDFELVRQVKDKGRPTGAFELLSPSKALREYGLATWELLFIQFRDNESGGFTSSALDLTYRIQPIVNDHFNNLFTSLHPWAFRRAPACRLHPPPNNG</sequence>
<dbReference type="AlphaFoldDB" id="A0A409VYN4"/>
<comment type="caution">
    <text evidence="1">The sequence shown here is derived from an EMBL/GenBank/DDBJ whole genome shotgun (WGS) entry which is preliminary data.</text>
</comment>
<accession>A0A409VYN4</accession>
<dbReference type="OrthoDB" id="3173670at2759"/>
<name>A0A409VYN4_9AGAR</name>
<evidence type="ECO:0000313" key="1">
    <source>
        <dbReference type="EMBL" id="PPQ71365.1"/>
    </source>
</evidence>
<evidence type="ECO:0000313" key="2">
    <source>
        <dbReference type="Proteomes" id="UP000284842"/>
    </source>
</evidence>
<dbReference type="Proteomes" id="UP000284842">
    <property type="component" value="Unassembled WGS sequence"/>
</dbReference>
<keyword evidence="2" id="KW-1185">Reference proteome</keyword>
<reference evidence="1 2" key="1">
    <citation type="journal article" date="2018" name="Evol. Lett.">
        <title>Horizontal gene cluster transfer increased hallucinogenic mushroom diversity.</title>
        <authorList>
            <person name="Reynolds H.T."/>
            <person name="Vijayakumar V."/>
            <person name="Gluck-Thaler E."/>
            <person name="Korotkin H.B."/>
            <person name="Matheny P.B."/>
            <person name="Slot J.C."/>
        </authorList>
    </citation>
    <scope>NUCLEOTIDE SEQUENCE [LARGE SCALE GENOMIC DNA]</scope>
    <source>
        <strain evidence="1 2">2629</strain>
    </source>
</reference>
<dbReference type="EMBL" id="NHTK01005918">
    <property type="protein sequence ID" value="PPQ71365.1"/>
    <property type="molecule type" value="Genomic_DNA"/>
</dbReference>
<dbReference type="InParanoid" id="A0A409VYN4"/>
<organism evidence="1 2">
    <name type="scientific">Panaeolus cyanescens</name>
    <dbReference type="NCBI Taxonomy" id="181874"/>
    <lineage>
        <taxon>Eukaryota</taxon>
        <taxon>Fungi</taxon>
        <taxon>Dikarya</taxon>
        <taxon>Basidiomycota</taxon>
        <taxon>Agaricomycotina</taxon>
        <taxon>Agaricomycetes</taxon>
        <taxon>Agaricomycetidae</taxon>
        <taxon>Agaricales</taxon>
        <taxon>Agaricineae</taxon>
        <taxon>Galeropsidaceae</taxon>
        <taxon>Panaeolus</taxon>
    </lineage>
</organism>